<evidence type="ECO:0000313" key="9">
    <source>
        <dbReference type="Proteomes" id="UP000715441"/>
    </source>
</evidence>
<dbReference type="InterPro" id="IPR032710">
    <property type="entry name" value="NTF2-like_dom_sf"/>
</dbReference>
<evidence type="ECO:0000256" key="1">
    <source>
        <dbReference type="ARBA" id="ARBA00001974"/>
    </source>
</evidence>
<evidence type="ECO:0000256" key="5">
    <source>
        <dbReference type="ARBA" id="ARBA00023002"/>
    </source>
</evidence>
<sequence>MIHSQPTVENLDVLIIGAGLSGIGVGCYLKKLVPAKRFAILESRAASGGTWDLFRYPGVRSDSDLHTFGYEFKPWREQEAIADATQILTYLRETAAEYGIDRRIRYRHKVIRASWSSDAARWLVEVERTDTDERLRLSAAWIFSAAGYYRYDQGFTPEFAGRERFRGTIVHPQHWPERLDYSGQRVVVIGSGATAVTLVPAMARSAEHVTMLQRTPSYVMPIPRRDRIANALRRWLGDERGYAVTRRKNIGRLRTVYRLFRRYPNAARRYIKRTIRRQLPAGYPVDEHFTPPYAPFDQRLCMVPDGDLFRSVAEGRASIVTDRIAAFTTSGVRLESGNELDADIVVTATGLNLQAFGGVELTVDGEPARLSDAVTFKGMMLSGIPNFAYALGYAHSSWTLKIAPLCEHFCRLLDHMDTHGYDISRPVLADPAMPRRPLMDLSSGYVQRSVNQLPRQGDRQPWLSSVDHRGDVALLREGDVVDPALHFSTQKGRHMSQENSALGIAERFFDAYNRADTEAMEPLIADDVRWGHHNRFAGSGRAGMLESIAKVAEKMPGRRFGDIIRWAGDDQQLYCEHIWSAIPAADVPDWGWRKNVPVTFECISCFRFEDGRITEWFDYG</sequence>
<name>A0ABX1J4W0_9PSEU</name>
<comment type="cofactor">
    <cofactor evidence="1">
        <name>FAD</name>
        <dbReference type="ChEBI" id="CHEBI:57692"/>
    </cofactor>
</comment>
<dbReference type="Pfam" id="PF13450">
    <property type="entry name" value="NAD_binding_8"/>
    <property type="match status" value="1"/>
</dbReference>
<comment type="caution">
    <text evidence="8">The sequence shown here is derived from an EMBL/GenBank/DDBJ whole genome shotgun (WGS) entry which is preliminary data.</text>
</comment>
<keyword evidence="5" id="KW-0560">Oxidoreductase</keyword>
<evidence type="ECO:0000259" key="7">
    <source>
        <dbReference type="Pfam" id="PF12680"/>
    </source>
</evidence>
<dbReference type="Pfam" id="PF00743">
    <property type="entry name" value="FMO-like"/>
    <property type="match status" value="1"/>
</dbReference>
<feature type="domain" description="SnoaL-like" evidence="7">
    <location>
        <begin position="505"/>
        <end position="616"/>
    </location>
</feature>
<dbReference type="Gene3D" id="3.50.50.60">
    <property type="entry name" value="FAD/NAD(P)-binding domain"/>
    <property type="match status" value="2"/>
</dbReference>
<dbReference type="InterPro" id="IPR036188">
    <property type="entry name" value="FAD/NAD-bd_sf"/>
</dbReference>
<dbReference type="SUPFAM" id="SSF51905">
    <property type="entry name" value="FAD/NAD(P)-binding domain"/>
    <property type="match status" value="1"/>
</dbReference>
<dbReference type="InterPro" id="IPR020946">
    <property type="entry name" value="Flavin_mOase-like"/>
</dbReference>
<evidence type="ECO:0000256" key="2">
    <source>
        <dbReference type="ARBA" id="ARBA00010139"/>
    </source>
</evidence>
<keyword evidence="9" id="KW-1185">Reference proteome</keyword>
<evidence type="ECO:0000256" key="6">
    <source>
        <dbReference type="ARBA" id="ARBA00023033"/>
    </source>
</evidence>
<evidence type="ECO:0000313" key="8">
    <source>
        <dbReference type="EMBL" id="NKQ54401.1"/>
    </source>
</evidence>
<comment type="similarity">
    <text evidence="2">Belongs to the FAD-binding monooxygenase family.</text>
</comment>
<organism evidence="8 9">
    <name type="scientific">Amycolatopsis acididurans</name>
    <dbReference type="NCBI Taxonomy" id="2724524"/>
    <lineage>
        <taxon>Bacteria</taxon>
        <taxon>Bacillati</taxon>
        <taxon>Actinomycetota</taxon>
        <taxon>Actinomycetes</taxon>
        <taxon>Pseudonocardiales</taxon>
        <taxon>Pseudonocardiaceae</taxon>
        <taxon>Amycolatopsis</taxon>
    </lineage>
</organism>
<dbReference type="PANTHER" id="PTHR43872">
    <property type="entry name" value="MONOOXYGENASE, PUTATIVE (AFU_ORTHOLOGUE AFUA_8G02570)-RELATED"/>
    <property type="match status" value="1"/>
</dbReference>
<dbReference type="PANTHER" id="PTHR43872:SF1">
    <property type="entry name" value="MONOOXYGENASE, PUTATIVE (AFU_ORTHOLOGUE AFUA_8G02570)-RELATED"/>
    <property type="match status" value="1"/>
</dbReference>
<evidence type="ECO:0000256" key="3">
    <source>
        <dbReference type="ARBA" id="ARBA00022630"/>
    </source>
</evidence>
<protein>
    <submittedName>
        <fullName evidence="8">SnoaL-like domain-containing protein</fullName>
    </submittedName>
</protein>
<evidence type="ECO:0000256" key="4">
    <source>
        <dbReference type="ARBA" id="ARBA00022827"/>
    </source>
</evidence>
<dbReference type="SUPFAM" id="SSF54427">
    <property type="entry name" value="NTF2-like"/>
    <property type="match status" value="1"/>
</dbReference>
<dbReference type="InterPro" id="IPR037401">
    <property type="entry name" value="SnoaL-like"/>
</dbReference>
<reference evidence="8 9" key="1">
    <citation type="submission" date="2020-04" db="EMBL/GenBank/DDBJ databases">
        <title>Novel species.</title>
        <authorList>
            <person name="Teo W.F.A."/>
            <person name="Lipun K."/>
            <person name="Srisuk N."/>
            <person name="Duangmal K."/>
        </authorList>
    </citation>
    <scope>NUCLEOTIDE SEQUENCE [LARGE SCALE GENOMIC DNA]</scope>
    <source>
        <strain evidence="8 9">K13G38</strain>
    </source>
</reference>
<gene>
    <name evidence="8" type="ORF">HFP15_16060</name>
</gene>
<keyword evidence="6" id="KW-0503">Monooxygenase</keyword>
<keyword evidence="4" id="KW-0274">FAD</keyword>
<accession>A0ABX1J4W0</accession>
<dbReference type="EMBL" id="JAAXLS010000009">
    <property type="protein sequence ID" value="NKQ54401.1"/>
    <property type="molecule type" value="Genomic_DNA"/>
</dbReference>
<dbReference type="Gene3D" id="3.10.450.50">
    <property type="match status" value="1"/>
</dbReference>
<dbReference type="Pfam" id="PF12680">
    <property type="entry name" value="SnoaL_2"/>
    <property type="match status" value="1"/>
</dbReference>
<dbReference type="InterPro" id="IPR051820">
    <property type="entry name" value="FAD-binding_MO"/>
</dbReference>
<proteinExistence type="inferred from homology"/>
<dbReference type="Proteomes" id="UP000715441">
    <property type="component" value="Unassembled WGS sequence"/>
</dbReference>
<keyword evidence="3" id="KW-0285">Flavoprotein</keyword>